<dbReference type="AlphaFoldDB" id="A0A7K1KJF2"/>
<accession>A0A7K1KJF2</accession>
<evidence type="ECO:0000256" key="3">
    <source>
        <dbReference type="ARBA" id="ARBA00022730"/>
    </source>
</evidence>
<dbReference type="GO" id="GO:0019843">
    <property type="term" value="F:rRNA binding"/>
    <property type="evidence" value="ECO:0007669"/>
    <property type="project" value="UniProtKB-KW"/>
</dbReference>
<protein>
    <submittedName>
        <fullName evidence="6">DUF615 domain-containing protein</fullName>
    </submittedName>
</protein>
<dbReference type="InterPro" id="IPR006839">
    <property type="entry name" value="DarP"/>
</dbReference>
<keyword evidence="3" id="KW-0699">rRNA-binding</keyword>
<evidence type="ECO:0000313" key="7">
    <source>
        <dbReference type="Proteomes" id="UP000461162"/>
    </source>
</evidence>
<dbReference type="CDD" id="cd16331">
    <property type="entry name" value="YjgA-like"/>
    <property type="match status" value="1"/>
</dbReference>
<reference evidence="6 7" key="1">
    <citation type="submission" date="2019-11" db="EMBL/GenBank/DDBJ databases">
        <title>Pseudodesulfovibrio alkaliphilus, sp. nov., an alkaliphilic sulfate-reducing bacteria from mud volcano of Taman peninsula, Russia.</title>
        <authorList>
            <person name="Frolova A."/>
            <person name="Merkel A.Y."/>
            <person name="Slobodkin A.I."/>
        </authorList>
    </citation>
    <scope>NUCLEOTIDE SEQUENCE [LARGE SCALE GENOMIC DNA]</scope>
    <source>
        <strain evidence="6 7">F-1</strain>
    </source>
</reference>
<dbReference type="Proteomes" id="UP000461162">
    <property type="component" value="Unassembled WGS sequence"/>
</dbReference>
<dbReference type="PANTHER" id="PTHR38101:SF1">
    <property type="entry name" value="UPF0307 PROTEIN YJGA"/>
    <property type="match status" value="1"/>
</dbReference>
<evidence type="ECO:0000313" key="6">
    <source>
        <dbReference type="EMBL" id="MUM76150.1"/>
    </source>
</evidence>
<dbReference type="Pfam" id="PF04751">
    <property type="entry name" value="DarP"/>
    <property type="match status" value="1"/>
</dbReference>
<proteinExistence type="inferred from homology"/>
<evidence type="ECO:0000256" key="1">
    <source>
        <dbReference type="ARBA" id="ARBA00022490"/>
    </source>
</evidence>
<dbReference type="RefSeq" id="WP_155931527.1">
    <property type="nucleotide sequence ID" value="NZ_WODC01000001.1"/>
</dbReference>
<evidence type="ECO:0000256" key="4">
    <source>
        <dbReference type="ARBA" id="ARBA00022884"/>
    </source>
</evidence>
<gene>
    <name evidence="6" type="ORF">GKC30_00705</name>
</gene>
<keyword evidence="7" id="KW-1185">Reference proteome</keyword>
<evidence type="ECO:0000256" key="2">
    <source>
        <dbReference type="ARBA" id="ARBA00022517"/>
    </source>
</evidence>
<dbReference type="Gene3D" id="1.10.60.30">
    <property type="entry name" value="PSPTO4464-like domains"/>
    <property type="match status" value="2"/>
</dbReference>
<sequence>MGKRKPLYHPEEFNDRQYGPSKSQLKRDSTELQSLGEEFAALGDKVVREAGLPPELEAALLLIRTLTKHEARRRHLQYVGKLMRSFDTGRIREIVEAARQGHAVRTDAFHRTERLRDRMVDGDDELVQQFFTAYPGEGQRLRQLVLAARREKTAGKPPTSARALFRLLQGIPENLSDETAPERQE</sequence>
<organism evidence="6 7">
    <name type="scientific">Pseudodesulfovibrio alkaliphilus</name>
    <dbReference type="NCBI Taxonomy" id="2661613"/>
    <lineage>
        <taxon>Bacteria</taxon>
        <taxon>Pseudomonadati</taxon>
        <taxon>Thermodesulfobacteriota</taxon>
        <taxon>Desulfovibrionia</taxon>
        <taxon>Desulfovibrionales</taxon>
        <taxon>Desulfovibrionaceae</taxon>
    </lineage>
</organism>
<dbReference type="HAMAP" id="MF_00765">
    <property type="entry name" value="DarP"/>
    <property type="match status" value="1"/>
</dbReference>
<dbReference type="NCBIfam" id="NF003593">
    <property type="entry name" value="PRK05255.1-1"/>
    <property type="match status" value="1"/>
</dbReference>
<dbReference type="GO" id="GO:0042254">
    <property type="term" value="P:ribosome biogenesis"/>
    <property type="evidence" value="ECO:0007669"/>
    <property type="project" value="UniProtKB-KW"/>
</dbReference>
<dbReference type="PANTHER" id="PTHR38101">
    <property type="entry name" value="UPF0307 PROTEIN YJGA"/>
    <property type="match status" value="1"/>
</dbReference>
<dbReference type="EMBL" id="WODC01000001">
    <property type="protein sequence ID" value="MUM76150.1"/>
    <property type="molecule type" value="Genomic_DNA"/>
</dbReference>
<keyword evidence="2" id="KW-0690">Ribosome biogenesis</keyword>
<dbReference type="PIRSF" id="PIRSF016183">
    <property type="entry name" value="UCP016183"/>
    <property type="match status" value="1"/>
</dbReference>
<feature type="region of interest" description="Disordered" evidence="5">
    <location>
        <begin position="1"/>
        <end position="30"/>
    </location>
</feature>
<comment type="caution">
    <text evidence="6">The sequence shown here is derived from an EMBL/GenBank/DDBJ whole genome shotgun (WGS) entry which is preliminary data.</text>
</comment>
<keyword evidence="4" id="KW-0694">RNA-binding</keyword>
<name>A0A7K1KJF2_9BACT</name>
<dbReference type="SUPFAM" id="SSF158710">
    <property type="entry name" value="PSPTO4464-like"/>
    <property type="match status" value="1"/>
</dbReference>
<dbReference type="GO" id="GO:0005829">
    <property type="term" value="C:cytosol"/>
    <property type="evidence" value="ECO:0007669"/>
    <property type="project" value="TreeGrafter"/>
</dbReference>
<dbReference type="InterPro" id="IPR023153">
    <property type="entry name" value="DarP_sf"/>
</dbReference>
<keyword evidence="1" id="KW-0963">Cytoplasm</keyword>
<evidence type="ECO:0000256" key="5">
    <source>
        <dbReference type="SAM" id="MobiDB-lite"/>
    </source>
</evidence>